<dbReference type="KEGG" id="mcol:MCOLE_v1c06630"/>
<dbReference type="GO" id="GO:0016747">
    <property type="term" value="F:acyltransferase activity, transferring groups other than amino-acyl groups"/>
    <property type="evidence" value="ECO:0007669"/>
    <property type="project" value="InterPro"/>
</dbReference>
<gene>
    <name evidence="2" type="ORF">MCOLE_v1c06630</name>
</gene>
<feature type="domain" description="N-acetyltransferase" evidence="1">
    <location>
        <begin position="21"/>
        <end position="170"/>
    </location>
</feature>
<dbReference type="EMBL" id="CP024968">
    <property type="protein sequence ID" value="ATZ21173.1"/>
    <property type="molecule type" value="Genomic_DNA"/>
</dbReference>
<keyword evidence="2" id="KW-0808">Transferase</keyword>
<name>A0A2K8P606_9MOLU</name>
<evidence type="ECO:0000313" key="3">
    <source>
        <dbReference type="Proteomes" id="UP000232221"/>
    </source>
</evidence>
<evidence type="ECO:0000313" key="2">
    <source>
        <dbReference type="EMBL" id="ATZ21173.1"/>
    </source>
</evidence>
<dbReference type="SUPFAM" id="SSF55729">
    <property type="entry name" value="Acyl-CoA N-acyltransferases (Nat)"/>
    <property type="match status" value="1"/>
</dbReference>
<proteinExistence type="predicted"/>
<dbReference type="Gene3D" id="3.40.630.30">
    <property type="match status" value="1"/>
</dbReference>
<dbReference type="PANTHER" id="PTHR39173:SF1">
    <property type="entry name" value="ACETYLTRANSFERASE"/>
    <property type="match status" value="1"/>
</dbReference>
<dbReference type="InterPro" id="IPR016181">
    <property type="entry name" value="Acyl_CoA_acyltransferase"/>
</dbReference>
<dbReference type="PANTHER" id="PTHR39173">
    <property type="entry name" value="ACETYLTRANSFERASE"/>
    <property type="match status" value="1"/>
</dbReference>
<sequence length="170" mass="19622">MELKVVRPQWEHIEEILKALEDFKKYPNDIIDNIQGSSDILSFDRIEDWLEFVQKGVGNPGWMPFYQYIAIDEKNKVIGFINLRLKLNEYLLNFGGHIGYGVVPSLRKRGYATEMLKQTIKIAKKEGINEILITCLESNIASEKVILNNGGVYEDSKANGDNIIKRFWIK</sequence>
<dbReference type="Pfam" id="PF13302">
    <property type="entry name" value="Acetyltransf_3"/>
    <property type="match status" value="1"/>
</dbReference>
<dbReference type="AlphaFoldDB" id="A0A2K8P606"/>
<dbReference type="CDD" id="cd04301">
    <property type="entry name" value="NAT_SF"/>
    <property type="match status" value="1"/>
</dbReference>
<dbReference type="RefSeq" id="WP_100671466.1">
    <property type="nucleotide sequence ID" value="NZ_CP022511.1"/>
</dbReference>
<dbReference type="PROSITE" id="PS51186">
    <property type="entry name" value="GNAT"/>
    <property type="match status" value="1"/>
</dbReference>
<keyword evidence="3" id="KW-1185">Reference proteome</keyword>
<accession>A0A2K8P606</accession>
<reference evidence="2 3" key="1">
    <citation type="submission" date="2017-11" db="EMBL/GenBank/DDBJ databases">
        <title>Genome sequence of Mesoplasma coleopterae BARC 779 (ATCC 49583).</title>
        <authorList>
            <person name="Lo W.-S."/>
            <person name="Kuo C.-H."/>
        </authorList>
    </citation>
    <scope>NUCLEOTIDE SEQUENCE [LARGE SCALE GENOMIC DNA]</scope>
    <source>
        <strain evidence="2 3">BARC 779</strain>
    </source>
</reference>
<protein>
    <submittedName>
        <fullName evidence="2">Acetyltransferase</fullName>
    </submittedName>
</protein>
<dbReference type="Proteomes" id="UP000232221">
    <property type="component" value="Chromosome"/>
</dbReference>
<organism evidence="2 3">
    <name type="scientific">Mesoplasma coleopterae</name>
    <dbReference type="NCBI Taxonomy" id="324078"/>
    <lineage>
        <taxon>Bacteria</taxon>
        <taxon>Bacillati</taxon>
        <taxon>Mycoplasmatota</taxon>
        <taxon>Mollicutes</taxon>
        <taxon>Entomoplasmatales</taxon>
        <taxon>Entomoplasmataceae</taxon>
        <taxon>Mesoplasma</taxon>
    </lineage>
</organism>
<dbReference type="InterPro" id="IPR000182">
    <property type="entry name" value="GNAT_dom"/>
</dbReference>
<dbReference type="OrthoDB" id="9797989at2"/>
<evidence type="ECO:0000259" key="1">
    <source>
        <dbReference type="PROSITE" id="PS51186"/>
    </source>
</evidence>